<sequence>MYHRVDARGSGAERGYCVTPQEFGAHLDWLAAAGWTPCTLADFGRWQRAQGTLPERSVLITFDDGFAGLHAHVLPLLAARRWPATVFLVSARIGGRDDWATREFRSVGAHALLDAAQIAEMAAQGIEFHSHTRSHADLMALDDAALAAQLRGSRDELEQLLGRRVDAVAYPYGRTDARVQEAARAAGYCLGFSVEPGFNRPGGDALRLRRLDITGHDGGARFGRKLTLGSNDGSFAAQARYVLGRIAARF</sequence>
<proteinExistence type="predicted"/>
<dbReference type="InterPro" id="IPR011330">
    <property type="entry name" value="Glyco_hydro/deAcase_b/a-brl"/>
</dbReference>
<comment type="caution">
    <text evidence="4">The sequence shown here is derived from an EMBL/GenBank/DDBJ whole genome shotgun (WGS) entry which is preliminary data.</text>
</comment>
<comment type="subcellular location">
    <subcellularLocation>
        <location evidence="1">Secreted</location>
    </subcellularLocation>
</comment>
<dbReference type="SUPFAM" id="SSF88713">
    <property type="entry name" value="Glycoside hydrolase/deacetylase"/>
    <property type="match status" value="1"/>
</dbReference>
<evidence type="ECO:0000313" key="5">
    <source>
        <dbReference type="Proteomes" id="UP001041814"/>
    </source>
</evidence>
<feature type="domain" description="NodB homology" evidence="3">
    <location>
        <begin position="56"/>
        <end position="250"/>
    </location>
</feature>
<dbReference type="InterPro" id="IPR002509">
    <property type="entry name" value="NODB_dom"/>
</dbReference>
<evidence type="ECO:0000313" key="4">
    <source>
        <dbReference type="EMBL" id="MBK1714385.1"/>
    </source>
</evidence>
<dbReference type="PANTHER" id="PTHR34216:SF3">
    <property type="entry name" value="POLY-BETA-1,6-N-ACETYL-D-GLUCOSAMINE N-DEACETYLASE"/>
    <property type="match status" value="1"/>
</dbReference>
<dbReference type="Pfam" id="PF01522">
    <property type="entry name" value="Polysacc_deac_1"/>
    <property type="match status" value="1"/>
</dbReference>
<dbReference type="Proteomes" id="UP001041814">
    <property type="component" value="Unassembled WGS sequence"/>
</dbReference>
<accession>A0ABS1DXK9</accession>
<reference evidence="4" key="2">
    <citation type="journal article" date="2020" name="Microorganisms">
        <title>Osmotic Adaptation and Compatible Solute Biosynthesis of Phototrophic Bacteria as Revealed from Genome Analyses.</title>
        <authorList>
            <person name="Imhoff J.F."/>
            <person name="Rahn T."/>
            <person name="Kunzel S."/>
            <person name="Keller A."/>
            <person name="Neulinger S.C."/>
        </authorList>
    </citation>
    <scope>NUCLEOTIDE SEQUENCE</scope>
    <source>
        <strain evidence="4">IM 151</strain>
    </source>
</reference>
<dbReference type="Gene3D" id="3.20.20.370">
    <property type="entry name" value="Glycoside hydrolase/deacetylase"/>
    <property type="match status" value="1"/>
</dbReference>
<organism evidence="4 5">
    <name type="scientific">Rubrivivax gelatinosus</name>
    <name type="common">Rhodocyclus gelatinosus</name>
    <name type="synonym">Rhodopseudomonas gelatinosa</name>
    <dbReference type="NCBI Taxonomy" id="28068"/>
    <lineage>
        <taxon>Bacteria</taxon>
        <taxon>Pseudomonadati</taxon>
        <taxon>Pseudomonadota</taxon>
        <taxon>Betaproteobacteria</taxon>
        <taxon>Burkholderiales</taxon>
        <taxon>Sphaerotilaceae</taxon>
        <taxon>Rubrivivax</taxon>
    </lineage>
</organism>
<dbReference type="PANTHER" id="PTHR34216">
    <property type="match status" value="1"/>
</dbReference>
<reference evidence="4" key="1">
    <citation type="submission" date="2017-08" db="EMBL/GenBank/DDBJ databases">
        <authorList>
            <person name="Imhoff J.F."/>
            <person name="Rahn T."/>
            <person name="Kuenzel S."/>
            <person name="Neulinger S.C."/>
        </authorList>
    </citation>
    <scope>NUCLEOTIDE SEQUENCE</scope>
    <source>
        <strain evidence="4">IM 151</strain>
    </source>
</reference>
<dbReference type="CDD" id="cd10918">
    <property type="entry name" value="CE4_NodB_like_5s_6s"/>
    <property type="match status" value="1"/>
</dbReference>
<evidence type="ECO:0000259" key="3">
    <source>
        <dbReference type="PROSITE" id="PS51677"/>
    </source>
</evidence>
<evidence type="ECO:0000256" key="2">
    <source>
        <dbReference type="ARBA" id="ARBA00022729"/>
    </source>
</evidence>
<keyword evidence="2" id="KW-0732">Signal</keyword>
<dbReference type="InterPro" id="IPR051398">
    <property type="entry name" value="Polysacch_Deacetylase"/>
</dbReference>
<gene>
    <name evidence="4" type="ORF">CKO43_16560</name>
</gene>
<dbReference type="EMBL" id="NRRU01000066">
    <property type="protein sequence ID" value="MBK1714385.1"/>
    <property type="molecule type" value="Genomic_DNA"/>
</dbReference>
<keyword evidence="5" id="KW-1185">Reference proteome</keyword>
<name>A0ABS1DXK9_RUBGE</name>
<evidence type="ECO:0000256" key="1">
    <source>
        <dbReference type="ARBA" id="ARBA00004613"/>
    </source>
</evidence>
<dbReference type="PROSITE" id="PS51677">
    <property type="entry name" value="NODB"/>
    <property type="match status" value="1"/>
</dbReference>
<protein>
    <submittedName>
        <fullName evidence="4">Polysaccharide deacetylase</fullName>
    </submittedName>
</protein>